<proteinExistence type="inferred from homology"/>
<dbReference type="InterPro" id="IPR025734">
    <property type="entry name" value="EspG"/>
</dbReference>
<evidence type="ECO:0000256" key="4">
    <source>
        <dbReference type="ARBA" id="ARBA00023186"/>
    </source>
</evidence>
<evidence type="ECO:0000256" key="3">
    <source>
        <dbReference type="ARBA" id="ARBA00022490"/>
    </source>
</evidence>
<dbReference type="Proteomes" id="UP000316639">
    <property type="component" value="Unassembled WGS sequence"/>
</dbReference>
<gene>
    <name evidence="6" type="ORF">FKR81_08180</name>
</gene>
<keyword evidence="3" id="KW-0963">Cytoplasm</keyword>
<name>A0A563F115_9PSEU</name>
<protein>
    <submittedName>
        <fullName evidence="6">ESX secretion-associated protein EspG</fullName>
    </submittedName>
</protein>
<comment type="caution">
    <text evidence="6">The sequence shown here is derived from an EMBL/GenBank/DDBJ whole genome shotgun (WGS) entry which is preliminary data.</text>
</comment>
<dbReference type="Pfam" id="PF14011">
    <property type="entry name" value="ESX-1_EspG"/>
    <property type="match status" value="1"/>
</dbReference>
<keyword evidence="7" id="KW-1185">Reference proteome</keyword>
<comment type="subcellular location">
    <subcellularLocation>
        <location evidence="1">Cytoplasm</location>
    </subcellularLocation>
</comment>
<dbReference type="OrthoDB" id="3679349at2"/>
<feature type="region of interest" description="Disordered" evidence="5">
    <location>
        <begin position="214"/>
        <end position="233"/>
    </location>
</feature>
<feature type="compositionally biased region" description="Polar residues" evidence="5">
    <location>
        <begin position="221"/>
        <end position="233"/>
    </location>
</feature>
<keyword evidence="4" id="KW-0143">Chaperone</keyword>
<evidence type="ECO:0000313" key="6">
    <source>
        <dbReference type="EMBL" id="TWP53054.1"/>
    </source>
</evidence>
<evidence type="ECO:0000256" key="2">
    <source>
        <dbReference type="ARBA" id="ARBA00006411"/>
    </source>
</evidence>
<reference evidence="6 7" key="1">
    <citation type="submission" date="2019-07" db="EMBL/GenBank/DDBJ databases">
        <title>Lentzea xizangensis sp. nov., isolated from Qinghai-Tibetan Plateau Soils.</title>
        <authorList>
            <person name="Huang J."/>
        </authorList>
    </citation>
    <scope>NUCLEOTIDE SEQUENCE [LARGE SCALE GENOMIC DNA]</scope>
    <source>
        <strain evidence="6 7">FXJ1.1311</strain>
    </source>
</reference>
<evidence type="ECO:0000256" key="5">
    <source>
        <dbReference type="SAM" id="MobiDB-lite"/>
    </source>
</evidence>
<evidence type="ECO:0000313" key="7">
    <source>
        <dbReference type="Proteomes" id="UP000316639"/>
    </source>
</evidence>
<evidence type="ECO:0000256" key="1">
    <source>
        <dbReference type="ARBA" id="ARBA00004496"/>
    </source>
</evidence>
<organism evidence="6 7">
    <name type="scientific">Lentzea tibetensis</name>
    <dbReference type="NCBI Taxonomy" id="2591470"/>
    <lineage>
        <taxon>Bacteria</taxon>
        <taxon>Bacillati</taxon>
        <taxon>Actinomycetota</taxon>
        <taxon>Actinomycetes</taxon>
        <taxon>Pseudonocardiales</taxon>
        <taxon>Pseudonocardiaceae</taxon>
        <taxon>Lentzea</taxon>
    </lineage>
</organism>
<accession>A0A563F115</accession>
<dbReference type="EMBL" id="VOBR01000004">
    <property type="protein sequence ID" value="TWP53054.1"/>
    <property type="molecule type" value="Genomic_DNA"/>
</dbReference>
<sequence>MSSPGSVVLSTLEFDVAWEAQRLPARNVALDVPSPGTTHTERAQFVASAWGSLEGRGLASRGRVVPELADGFALLANPQVSIDIWIWADRQITGLAASIGEEAILAVVDGNEVWLIEARASALAEAAVSVAGDMPSGHGRSISLPHDTLRDASAEAGKDAEKFLLALERRGIPLSDAQELARMCDGMSTRGQFGVERGRDRAGRVVAFHDTPNGRFLHQMRPSSDGRNWSTVTPASNQKLASSVWELLQEV</sequence>
<comment type="similarity">
    <text evidence="2">Belongs to the EspG family.</text>
</comment>
<dbReference type="AlphaFoldDB" id="A0A563F115"/>
<dbReference type="RefSeq" id="WP_146350307.1">
    <property type="nucleotide sequence ID" value="NZ_VOBR01000004.1"/>
</dbReference>